<name>A0A0R1W9W2_9LACO</name>
<dbReference type="STRING" id="1423807.FD16_GL000430"/>
<dbReference type="EC" id="3.5.1.88" evidence="2"/>
<dbReference type="PANTHER" id="PTHR10458">
    <property type="entry name" value="PEPTIDE DEFORMYLASE"/>
    <property type="match status" value="1"/>
</dbReference>
<comment type="similarity">
    <text evidence="1 2">Belongs to the polypeptide deformylase family.</text>
</comment>
<evidence type="ECO:0000256" key="2">
    <source>
        <dbReference type="HAMAP-Rule" id="MF_00163"/>
    </source>
</evidence>
<keyword evidence="2" id="KW-0408">Iron</keyword>
<dbReference type="GO" id="GO:0046872">
    <property type="term" value="F:metal ion binding"/>
    <property type="evidence" value="ECO:0007669"/>
    <property type="project" value="UniProtKB-KW"/>
</dbReference>
<evidence type="ECO:0000313" key="4">
    <source>
        <dbReference type="Proteomes" id="UP000051820"/>
    </source>
</evidence>
<protein>
    <recommendedName>
        <fullName evidence="2">Peptide deformylase</fullName>
        <shortName evidence="2">PDF</shortName>
        <ecNumber evidence="2">3.5.1.88</ecNumber>
    </recommendedName>
    <alternativeName>
        <fullName evidence="2">Polypeptide deformylase</fullName>
    </alternativeName>
</protein>
<keyword evidence="4" id="KW-1185">Reference proteome</keyword>
<comment type="caution">
    <text evidence="3">The sequence shown here is derived from an EMBL/GenBank/DDBJ whole genome shotgun (WGS) entry which is preliminary data.</text>
</comment>
<comment type="function">
    <text evidence="2">Removes the formyl group from the N-terminal Met of newly synthesized proteins. Requires at least a dipeptide for an efficient rate of reaction. N-terminal L-methionine is a prerequisite for activity but the enzyme has broad specificity at other positions.</text>
</comment>
<evidence type="ECO:0000256" key="1">
    <source>
        <dbReference type="ARBA" id="ARBA00010759"/>
    </source>
</evidence>
<accession>A0A0R1W9W2</accession>
<keyword evidence="2" id="KW-0648">Protein biosynthesis</keyword>
<dbReference type="Pfam" id="PF01327">
    <property type="entry name" value="Pep_deformylase"/>
    <property type="match status" value="1"/>
</dbReference>
<reference evidence="3 4" key="1">
    <citation type="journal article" date="2015" name="Genome Announc.">
        <title>Expanding the biotechnology potential of lactobacilli through comparative genomics of 213 strains and associated genera.</title>
        <authorList>
            <person name="Sun Z."/>
            <person name="Harris H.M."/>
            <person name="McCann A."/>
            <person name="Guo C."/>
            <person name="Argimon S."/>
            <person name="Zhang W."/>
            <person name="Yang X."/>
            <person name="Jeffery I.B."/>
            <person name="Cooney J.C."/>
            <person name="Kagawa T.F."/>
            <person name="Liu W."/>
            <person name="Song Y."/>
            <person name="Salvetti E."/>
            <person name="Wrobel A."/>
            <person name="Rasinkangas P."/>
            <person name="Parkhill J."/>
            <person name="Rea M.C."/>
            <person name="O'Sullivan O."/>
            <person name="Ritari J."/>
            <person name="Douillard F.P."/>
            <person name="Paul Ross R."/>
            <person name="Yang R."/>
            <person name="Briner A.E."/>
            <person name="Felis G.E."/>
            <person name="de Vos W.M."/>
            <person name="Barrangou R."/>
            <person name="Klaenhammer T.R."/>
            <person name="Caufield P.W."/>
            <person name="Cui Y."/>
            <person name="Zhang H."/>
            <person name="O'Toole P.W."/>
        </authorList>
    </citation>
    <scope>NUCLEOTIDE SEQUENCE [LARGE SCALE GENOMIC DNA]</scope>
    <source>
        <strain evidence="3 4">DSM 5007</strain>
    </source>
</reference>
<dbReference type="RefSeq" id="WP_010622720.1">
    <property type="nucleotide sequence ID" value="NZ_AZGF01000013.1"/>
</dbReference>
<dbReference type="eggNOG" id="COG0242">
    <property type="taxonomic scope" value="Bacteria"/>
</dbReference>
<dbReference type="OrthoDB" id="9784988at2"/>
<dbReference type="SUPFAM" id="SSF56420">
    <property type="entry name" value="Peptide deformylase"/>
    <property type="match status" value="1"/>
</dbReference>
<dbReference type="Proteomes" id="UP000051820">
    <property type="component" value="Unassembled WGS sequence"/>
</dbReference>
<proteinExistence type="inferred from homology"/>
<feature type="binding site" evidence="2">
    <location>
        <position position="130"/>
    </location>
    <ligand>
        <name>Fe cation</name>
        <dbReference type="ChEBI" id="CHEBI:24875"/>
    </ligand>
</feature>
<dbReference type="InterPro" id="IPR023635">
    <property type="entry name" value="Peptide_deformylase"/>
</dbReference>
<feature type="binding site" evidence="2">
    <location>
        <position position="85"/>
    </location>
    <ligand>
        <name>Fe cation</name>
        <dbReference type="ChEBI" id="CHEBI:24875"/>
    </ligand>
</feature>
<dbReference type="PATRIC" id="fig|1423807.3.peg.436"/>
<evidence type="ECO:0000313" key="3">
    <source>
        <dbReference type="EMBL" id="KRM11891.1"/>
    </source>
</evidence>
<comment type="cofactor">
    <cofactor evidence="2">
        <name>Fe(2+)</name>
        <dbReference type="ChEBI" id="CHEBI:29033"/>
    </cofactor>
    <text evidence="2">Binds 1 Fe(2+) ion.</text>
</comment>
<dbReference type="NCBIfam" id="NF006670">
    <property type="entry name" value="PRK09218.1"/>
    <property type="match status" value="1"/>
</dbReference>
<dbReference type="EMBL" id="AZGF01000013">
    <property type="protein sequence ID" value="KRM11891.1"/>
    <property type="molecule type" value="Genomic_DNA"/>
</dbReference>
<dbReference type="CDD" id="cd00487">
    <property type="entry name" value="Pep_deformylase"/>
    <property type="match status" value="1"/>
</dbReference>
<feature type="active site" evidence="2">
    <location>
        <position position="127"/>
    </location>
</feature>
<dbReference type="GO" id="GO:0006412">
    <property type="term" value="P:translation"/>
    <property type="evidence" value="ECO:0007669"/>
    <property type="project" value="UniProtKB-UniRule"/>
</dbReference>
<dbReference type="HAMAP" id="MF_00163">
    <property type="entry name" value="Pep_deformylase"/>
    <property type="match status" value="1"/>
</dbReference>
<feature type="binding site" evidence="2">
    <location>
        <position position="126"/>
    </location>
    <ligand>
        <name>Fe cation</name>
        <dbReference type="ChEBI" id="CHEBI:24875"/>
    </ligand>
</feature>
<keyword evidence="2" id="KW-0378">Hydrolase</keyword>
<keyword evidence="2" id="KW-0479">Metal-binding</keyword>
<dbReference type="AlphaFoldDB" id="A0A0R1W9W2"/>
<dbReference type="Gene3D" id="3.90.45.10">
    <property type="entry name" value="Peptide deformylase"/>
    <property type="match status" value="1"/>
</dbReference>
<sequence>MIQPINRDQAILSTKSVDATPMDLQIVTDLLDTLKAHQEECVGMAANMIGQTKRIIVVQMGIMPVAMINPKITKKIGPSPKSEGCLSLDGQRTVTRYHSITVKYLDQQFKPHTQQFTDFIAQIIQHEVDHCDGVLICTFSL</sequence>
<dbReference type="PANTHER" id="PTHR10458:SF22">
    <property type="entry name" value="PEPTIDE DEFORMYLASE"/>
    <property type="match status" value="1"/>
</dbReference>
<dbReference type="GO" id="GO:0042586">
    <property type="term" value="F:peptide deformylase activity"/>
    <property type="evidence" value="ECO:0007669"/>
    <property type="project" value="UniProtKB-UniRule"/>
</dbReference>
<gene>
    <name evidence="2" type="primary">def</name>
    <name evidence="3" type="ORF">FD16_GL000430</name>
</gene>
<dbReference type="PIRSF" id="PIRSF004749">
    <property type="entry name" value="Pep_def"/>
    <property type="match status" value="1"/>
</dbReference>
<organism evidence="3 4">
    <name type="scientific">Paucilactobacillus suebicus DSM 5007 = KCTC 3549</name>
    <dbReference type="NCBI Taxonomy" id="1423807"/>
    <lineage>
        <taxon>Bacteria</taxon>
        <taxon>Bacillati</taxon>
        <taxon>Bacillota</taxon>
        <taxon>Bacilli</taxon>
        <taxon>Lactobacillales</taxon>
        <taxon>Lactobacillaceae</taxon>
        <taxon>Paucilactobacillus</taxon>
    </lineage>
</organism>
<dbReference type="InterPro" id="IPR036821">
    <property type="entry name" value="Peptide_deformylase_sf"/>
</dbReference>
<comment type="catalytic activity">
    <reaction evidence="2">
        <text>N-terminal N-formyl-L-methionyl-[peptide] + H2O = N-terminal L-methionyl-[peptide] + formate</text>
        <dbReference type="Rhea" id="RHEA:24420"/>
        <dbReference type="Rhea" id="RHEA-COMP:10639"/>
        <dbReference type="Rhea" id="RHEA-COMP:10640"/>
        <dbReference type="ChEBI" id="CHEBI:15377"/>
        <dbReference type="ChEBI" id="CHEBI:15740"/>
        <dbReference type="ChEBI" id="CHEBI:49298"/>
        <dbReference type="ChEBI" id="CHEBI:64731"/>
        <dbReference type="EC" id="3.5.1.88"/>
    </reaction>
</comment>
<dbReference type="PRINTS" id="PR01576">
    <property type="entry name" value="PDEFORMYLASE"/>
</dbReference>